<proteinExistence type="predicted"/>
<dbReference type="AlphaFoldDB" id="A0A4R6UKP7"/>
<dbReference type="PANTHER" id="PTHR42208:SF1">
    <property type="entry name" value="HEAVY METAL TRANSPORTER"/>
    <property type="match status" value="1"/>
</dbReference>
<comment type="caution">
    <text evidence="3">The sequence shown here is derived from an EMBL/GenBank/DDBJ whole genome shotgun (WGS) entry which is preliminary data.</text>
</comment>
<name>A0A4R6UKP7_9GAMM</name>
<evidence type="ECO:0000259" key="2">
    <source>
        <dbReference type="Pfam" id="PF13386"/>
    </source>
</evidence>
<dbReference type="EMBL" id="SNYM01000018">
    <property type="protein sequence ID" value="TDQ45685.1"/>
    <property type="molecule type" value="Genomic_DNA"/>
</dbReference>
<evidence type="ECO:0000313" key="3">
    <source>
        <dbReference type="EMBL" id="TDQ45685.1"/>
    </source>
</evidence>
<dbReference type="InterPro" id="IPR039447">
    <property type="entry name" value="UreH-like_TM_dom"/>
</dbReference>
<feature type="transmembrane region" description="Helical" evidence="1">
    <location>
        <begin position="200"/>
        <end position="218"/>
    </location>
</feature>
<feature type="domain" description="Urease accessory protein UreH-like transmembrane" evidence="2">
    <location>
        <begin position="11"/>
        <end position="215"/>
    </location>
</feature>
<feature type="transmembrane region" description="Helical" evidence="1">
    <location>
        <begin position="170"/>
        <end position="188"/>
    </location>
</feature>
<dbReference type="Proteomes" id="UP000295375">
    <property type="component" value="Unassembled WGS sequence"/>
</dbReference>
<reference evidence="3 4" key="1">
    <citation type="submission" date="2019-03" db="EMBL/GenBank/DDBJ databases">
        <title>Genomic Encyclopedia of Type Strains, Phase IV (KMG-IV): sequencing the most valuable type-strain genomes for metagenomic binning, comparative biology and taxonomic classification.</title>
        <authorList>
            <person name="Goeker M."/>
        </authorList>
    </citation>
    <scope>NUCLEOTIDE SEQUENCE [LARGE SCALE GENOMIC DNA]</scope>
    <source>
        <strain evidence="3 4">DSM 103792</strain>
    </source>
</reference>
<evidence type="ECO:0000256" key="1">
    <source>
        <dbReference type="SAM" id="Phobius"/>
    </source>
</evidence>
<organism evidence="3 4">
    <name type="scientific">Permianibacter aggregans</name>
    <dbReference type="NCBI Taxonomy" id="1510150"/>
    <lineage>
        <taxon>Bacteria</taxon>
        <taxon>Pseudomonadati</taxon>
        <taxon>Pseudomonadota</taxon>
        <taxon>Gammaproteobacteria</taxon>
        <taxon>Pseudomonadales</taxon>
        <taxon>Pseudomonadaceae</taxon>
        <taxon>Permianibacter</taxon>
    </lineage>
</organism>
<keyword evidence="1" id="KW-0812">Transmembrane</keyword>
<sequence length="242" mass="26008">MIMTELPWLVAAFVTGLLSAGHCLPMCGGIAMALGQQTRGDPAWLRAMKLSAHGTGRIMTYAVLGWTLGALVMLLPLQKLQPLAVAVRVLSGLMLIAMGLYIGRWWLGLTKLERLGAKLWQPVKTWFARALQNKGLAPSLLAGMLWGLLPCGLVYSALTVAAARMDAADAALYMLAFGLGTLPAMLLPALLSSSFQFSNALRRVSALALIGFGLWIAWHNGAGLWSADDPHQHHHHHSLSAN</sequence>
<dbReference type="Pfam" id="PF13386">
    <property type="entry name" value="DsbD_2"/>
    <property type="match status" value="1"/>
</dbReference>
<dbReference type="PANTHER" id="PTHR42208">
    <property type="entry name" value="HEAVY METAL TRANSPORTER-RELATED"/>
    <property type="match status" value="1"/>
</dbReference>
<keyword evidence="4" id="KW-1185">Reference proteome</keyword>
<feature type="transmembrane region" description="Helical" evidence="1">
    <location>
        <begin position="89"/>
        <end position="107"/>
    </location>
</feature>
<gene>
    <name evidence="3" type="ORF">EV696_11836</name>
</gene>
<keyword evidence="1" id="KW-0472">Membrane</keyword>
<protein>
    <recommendedName>
        <fullName evidence="2">Urease accessory protein UreH-like transmembrane domain-containing protein</fullName>
    </recommendedName>
</protein>
<feature type="transmembrane region" description="Helical" evidence="1">
    <location>
        <begin position="59"/>
        <end position="77"/>
    </location>
</feature>
<feature type="transmembrane region" description="Helical" evidence="1">
    <location>
        <begin position="136"/>
        <end position="158"/>
    </location>
</feature>
<accession>A0A4R6UKP7</accession>
<dbReference type="OrthoDB" id="9798690at2"/>
<keyword evidence="1" id="KW-1133">Transmembrane helix</keyword>
<evidence type="ECO:0000313" key="4">
    <source>
        <dbReference type="Proteomes" id="UP000295375"/>
    </source>
</evidence>